<organism evidence="1">
    <name type="scientific">Pseudogymnoascus destructans</name>
    <dbReference type="NCBI Taxonomy" id="655981"/>
    <lineage>
        <taxon>Eukaryota</taxon>
        <taxon>Fungi</taxon>
        <taxon>Dikarya</taxon>
        <taxon>Ascomycota</taxon>
        <taxon>Pezizomycotina</taxon>
        <taxon>Leotiomycetes</taxon>
        <taxon>Thelebolales</taxon>
        <taxon>Thelebolaceae</taxon>
        <taxon>Pseudogymnoascus</taxon>
    </lineage>
</organism>
<name>A0A177A4P2_9PEZI</name>
<proteinExistence type="predicted"/>
<sequence>MPPLKIQQHKSINIAQEDHYELKVINLTLDAQQQSEILNYCMAKIIKIGGVIREQWLPIPRGIQLKPLPKDTELPIHQCIRPNFDGVLGMMLFTLPFDEGNVMALEDLVPEKYEKQVFLRFWEASRDEEHDDQWRLNDPEYIARWFQIERKYADTPWLRRFQDIKFKHTL</sequence>
<accession>A0A177A4P2</accession>
<dbReference type="OrthoDB" id="10279248at2759"/>
<dbReference type="RefSeq" id="XP_024321736.1">
    <property type="nucleotide sequence ID" value="XM_024470402.1"/>
</dbReference>
<protein>
    <submittedName>
        <fullName evidence="1">Uncharacterized protein</fullName>
    </submittedName>
</protein>
<reference evidence="1" key="1">
    <citation type="submission" date="2016-03" db="EMBL/GenBank/DDBJ databases">
        <title>Updated assembly of Pseudogymnoascus destructans, the fungus causing white-nose syndrome of bats.</title>
        <authorList>
            <person name="Palmer J.M."/>
            <person name="Drees K.P."/>
            <person name="Foster J.T."/>
            <person name="Lindner D.L."/>
        </authorList>
    </citation>
    <scope>NUCLEOTIDE SEQUENCE [LARGE SCALE GENOMIC DNA]</scope>
    <source>
        <strain evidence="1">20631-21</strain>
    </source>
</reference>
<gene>
    <name evidence="1" type="ORF">VC83_06814</name>
</gene>
<evidence type="ECO:0000313" key="1">
    <source>
        <dbReference type="EMBL" id="OAF56442.1"/>
    </source>
</evidence>
<dbReference type="AlphaFoldDB" id="A0A177A4P2"/>
<dbReference type="EMBL" id="KV441404">
    <property type="protein sequence ID" value="OAF56442.1"/>
    <property type="molecule type" value="Genomic_DNA"/>
</dbReference>
<dbReference type="Proteomes" id="UP000077154">
    <property type="component" value="Unassembled WGS sequence"/>
</dbReference>
<dbReference type="GeneID" id="36289869"/>